<dbReference type="NCBIfam" id="TIGR02432">
    <property type="entry name" value="lysidine_TilS_N"/>
    <property type="match status" value="1"/>
</dbReference>
<evidence type="ECO:0000259" key="7">
    <source>
        <dbReference type="Pfam" id="PF01171"/>
    </source>
</evidence>
<comment type="domain">
    <text evidence="6">The N-terminal region contains the highly conserved SGGXDS motif, predicted to be a P-loop motif involved in ATP binding.</text>
</comment>
<evidence type="ECO:0000256" key="3">
    <source>
        <dbReference type="ARBA" id="ARBA00022741"/>
    </source>
</evidence>
<keyword evidence="4 6" id="KW-0067">ATP-binding</keyword>
<dbReference type="EC" id="6.3.4.19" evidence="6"/>
<protein>
    <recommendedName>
        <fullName evidence="6">tRNA(Ile)-lysidine synthase</fullName>
        <ecNumber evidence="6">6.3.4.19</ecNumber>
    </recommendedName>
    <alternativeName>
        <fullName evidence="6">tRNA(Ile)-2-lysyl-cytidine synthase</fullName>
    </alternativeName>
    <alternativeName>
        <fullName evidence="6">tRNA(Ile)-lysidine synthetase</fullName>
    </alternativeName>
</protein>
<evidence type="ECO:0000313" key="9">
    <source>
        <dbReference type="Proteomes" id="UP000584642"/>
    </source>
</evidence>
<dbReference type="HAMAP" id="MF_01161">
    <property type="entry name" value="tRNA_Ile_lys_synt"/>
    <property type="match status" value="1"/>
</dbReference>
<evidence type="ECO:0000313" key="8">
    <source>
        <dbReference type="EMBL" id="NYZ22908.1"/>
    </source>
</evidence>
<gene>
    <name evidence="6 8" type="primary">tilS</name>
    <name evidence="8" type="ORF">HND93_24645</name>
</gene>
<evidence type="ECO:0000256" key="4">
    <source>
        <dbReference type="ARBA" id="ARBA00022840"/>
    </source>
</evidence>
<evidence type="ECO:0000256" key="6">
    <source>
        <dbReference type="HAMAP-Rule" id="MF_01161"/>
    </source>
</evidence>
<keyword evidence="1 6" id="KW-0436">Ligase</keyword>
<keyword evidence="9" id="KW-1185">Reference proteome</keyword>
<dbReference type="PANTHER" id="PTHR43033:SF5">
    <property type="entry name" value="TRNA(ILE)-LYSIDINE SYNTHETASE"/>
    <property type="match status" value="1"/>
</dbReference>
<dbReference type="EMBL" id="JABFDB010000022">
    <property type="protein sequence ID" value="NYZ22908.1"/>
    <property type="molecule type" value="Genomic_DNA"/>
</dbReference>
<dbReference type="GO" id="GO:0032267">
    <property type="term" value="F:tRNA(Ile)-lysidine synthase activity"/>
    <property type="evidence" value="ECO:0007669"/>
    <property type="project" value="UniProtKB-EC"/>
</dbReference>
<reference evidence="8 9" key="1">
    <citation type="submission" date="2020-05" db="EMBL/GenBank/DDBJ databases">
        <title>Azospirillum oleiclasticum sp. nov, a nitrogen-fixing and heavy crude oil-emulsifying bacterium isolated from the crude oil of Yumen Oilfield.</title>
        <authorList>
            <person name="Wu D."/>
            <person name="Cai M."/>
            <person name="Zhang X."/>
        </authorList>
    </citation>
    <scope>NUCLEOTIDE SEQUENCE [LARGE SCALE GENOMIC DNA]</scope>
    <source>
        <strain evidence="8 9">ROY-1-1-2</strain>
    </source>
</reference>
<evidence type="ECO:0000256" key="1">
    <source>
        <dbReference type="ARBA" id="ARBA00022598"/>
    </source>
</evidence>
<dbReference type="Proteomes" id="UP000584642">
    <property type="component" value="Unassembled WGS sequence"/>
</dbReference>
<accession>A0ABX2TIH5</accession>
<organism evidence="8 9">
    <name type="scientific">Azospirillum oleiclasticum</name>
    <dbReference type="NCBI Taxonomy" id="2735135"/>
    <lineage>
        <taxon>Bacteria</taxon>
        <taxon>Pseudomonadati</taxon>
        <taxon>Pseudomonadota</taxon>
        <taxon>Alphaproteobacteria</taxon>
        <taxon>Rhodospirillales</taxon>
        <taxon>Azospirillaceae</taxon>
        <taxon>Azospirillum</taxon>
    </lineage>
</organism>
<dbReference type="InterPro" id="IPR012795">
    <property type="entry name" value="tRNA_Ile_lys_synt_N"/>
</dbReference>
<comment type="function">
    <text evidence="6">Ligates lysine onto the cytidine present at position 34 of the AUA codon-specific tRNA(Ile) that contains the anticodon CAU, in an ATP-dependent manner. Cytidine is converted to lysidine, thus changing the amino acid specificity of the tRNA from methionine to isoleucine.</text>
</comment>
<keyword evidence="6" id="KW-0963">Cytoplasm</keyword>
<dbReference type="InterPro" id="IPR011063">
    <property type="entry name" value="TilS/TtcA_N"/>
</dbReference>
<name>A0ABX2TIH5_9PROT</name>
<comment type="subcellular location">
    <subcellularLocation>
        <location evidence="6">Cytoplasm</location>
    </subcellularLocation>
</comment>
<feature type="binding site" evidence="6">
    <location>
        <begin position="18"/>
        <end position="23"/>
    </location>
    <ligand>
        <name>ATP</name>
        <dbReference type="ChEBI" id="CHEBI:30616"/>
    </ligand>
</feature>
<dbReference type="SUPFAM" id="SSF52402">
    <property type="entry name" value="Adenine nucleotide alpha hydrolases-like"/>
    <property type="match status" value="1"/>
</dbReference>
<keyword evidence="3 6" id="KW-0547">Nucleotide-binding</keyword>
<dbReference type="InterPro" id="IPR012094">
    <property type="entry name" value="tRNA_Ile_lys_synt"/>
</dbReference>
<dbReference type="InterPro" id="IPR014729">
    <property type="entry name" value="Rossmann-like_a/b/a_fold"/>
</dbReference>
<feature type="domain" description="tRNA(Ile)-lysidine/2-thiocytidine synthase N-terminal" evidence="7">
    <location>
        <begin position="13"/>
        <end position="191"/>
    </location>
</feature>
<evidence type="ECO:0000256" key="2">
    <source>
        <dbReference type="ARBA" id="ARBA00022694"/>
    </source>
</evidence>
<dbReference type="CDD" id="cd01992">
    <property type="entry name" value="TilS_N"/>
    <property type="match status" value="1"/>
</dbReference>
<dbReference type="Pfam" id="PF01171">
    <property type="entry name" value="ATP_bind_3"/>
    <property type="match status" value="1"/>
</dbReference>
<comment type="catalytic activity">
    <reaction evidence="5 6">
        <text>cytidine(34) in tRNA(Ile2) + L-lysine + ATP = lysidine(34) in tRNA(Ile2) + AMP + diphosphate + H(+)</text>
        <dbReference type="Rhea" id="RHEA:43744"/>
        <dbReference type="Rhea" id="RHEA-COMP:10625"/>
        <dbReference type="Rhea" id="RHEA-COMP:10670"/>
        <dbReference type="ChEBI" id="CHEBI:15378"/>
        <dbReference type="ChEBI" id="CHEBI:30616"/>
        <dbReference type="ChEBI" id="CHEBI:32551"/>
        <dbReference type="ChEBI" id="CHEBI:33019"/>
        <dbReference type="ChEBI" id="CHEBI:82748"/>
        <dbReference type="ChEBI" id="CHEBI:83665"/>
        <dbReference type="ChEBI" id="CHEBI:456215"/>
        <dbReference type="EC" id="6.3.4.19"/>
    </reaction>
</comment>
<dbReference type="Gene3D" id="3.40.50.620">
    <property type="entry name" value="HUPs"/>
    <property type="match status" value="1"/>
</dbReference>
<comment type="similarity">
    <text evidence="6">Belongs to the tRNA(Ile)-lysidine synthase family.</text>
</comment>
<proteinExistence type="inferred from homology"/>
<sequence length="435" mass="45400">MDAIGGFEREPLVAVGVSGGADSLALTLLLDRWTRRRGGAVRALTVDHGLRPESAAEADRVGAWLAARGIAHHVLRWEGAKPAAGIQEAARAARRRLLIEHCAGQGILHLALAHHRDDQAETVLMRFARGSGVDGLCGMAPVRPEGAVRLLRPLLAVPHARLVETCLAFAQPWIEDPSNASAAYARGRLRAAAGLLAAEGLSPERLADTAHRAARARRALEVGTAALLATASAFHPEGWATLDPAPLVSAPEELGLRALARTLMAVGGQVHAPKAAGLERLLADVAGGLTVARTLGGCVVAPRRGRLLVAREPDAAAERVPLPPGGTGIWDGRFTVRLHPEAPAGLVVARLGAEGWGQAAERWPELRRRDLPVPVREASPGLWDGGRLVLAPAIEAADRVGGAGRTAFRADALFTPPMPPGGPAFPVVSKGAGII</sequence>
<dbReference type="PANTHER" id="PTHR43033">
    <property type="entry name" value="TRNA(ILE)-LYSIDINE SYNTHASE-RELATED"/>
    <property type="match status" value="1"/>
</dbReference>
<keyword evidence="2 6" id="KW-0819">tRNA processing</keyword>
<evidence type="ECO:0000256" key="5">
    <source>
        <dbReference type="ARBA" id="ARBA00048539"/>
    </source>
</evidence>
<comment type="caution">
    <text evidence="8">The sequence shown here is derived from an EMBL/GenBank/DDBJ whole genome shotgun (WGS) entry which is preliminary data.</text>
</comment>